<sequence length="316" mass="36051">MIGPLFLIAKKDAKFKTDYTNEQPNPQHITPLRSKLEDVHQGHQRGELLPTPAVYQATPDREKPWKHNLTNIKRFRDLVLMLDKMDTRLVDRICFPLTLDHLIPTVYTNMFRALLTNSMIIWGGVEPFLPCQYEPLIKISRKIHVACWCRSPESNPKPPDTIKAIVSLPLPTALPPSLHPTPLQQHTPHPPWMDIFPIPSIRDAFISSWLSGKTGVSGKKLGSTECALAFDLLGPTNNSRCGGGCCVDEEGERDDVLGLIVWGDPWVPGNWEITERFMRRWGWVMRGCWREVLRDTNKWRGVRGLEPLKWVEDGAE</sequence>
<dbReference type="Proteomes" id="UP001152607">
    <property type="component" value="Unassembled WGS sequence"/>
</dbReference>
<reference evidence="1" key="1">
    <citation type="submission" date="2023-01" db="EMBL/GenBank/DDBJ databases">
        <authorList>
            <person name="Van Ghelder C."/>
            <person name="Rancurel C."/>
        </authorList>
    </citation>
    <scope>NUCLEOTIDE SEQUENCE</scope>
    <source>
        <strain evidence="1">CNCM I-4278</strain>
    </source>
</reference>
<evidence type="ECO:0000313" key="1">
    <source>
        <dbReference type="EMBL" id="CAI6280128.1"/>
    </source>
</evidence>
<dbReference type="InterPro" id="IPR021833">
    <property type="entry name" value="DUF3425"/>
</dbReference>
<proteinExistence type="predicted"/>
<keyword evidence="2" id="KW-1185">Reference proteome</keyword>
<name>A0A9W4U4U3_9PLEO</name>
<evidence type="ECO:0000313" key="2">
    <source>
        <dbReference type="Proteomes" id="UP001152607"/>
    </source>
</evidence>
<protein>
    <submittedName>
        <fullName evidence="1">Uncharacterized protein</fullName>
    </submittedName>
</protein>
<comment type="caution">
    <text evidence="1">The sequence shown here is derived from an EMBL/GenBank/DDBJ whole genome shotgun (WGS) entry which is preliminary data.</text>
</comment>
<dbReference type="Pfam" id="PF11905">
    <property type="entry name" value="DUF3425"/>
    <property type="match status" value="1"/>
</dbReference>
<dbReference type="AlphaFoldDB" id="A0A9W4U4U3"/>
<gene>
    <name evidence="1" type="ORF">PDIGIT_LOCUS2077</name>
</gene>
<dbReference type="PANTHER" id="PTHR38116">
    <property type="entry name" value="CHROMOSOME 7, WHOLE GENOME SHOTGUN SEQUENCE"/>
    <property type="match status" value="1"/>
</dbReference>
<organism evidence="1 2">
    <name type="scientific">Periconia digitata</name>
    <dbReference type="NCBI Taxonomy" id="1303443"/>
    <lineage>
        <taxon>Eukaryota</taxon>
        <taxon>Fungi</taxon>
        <taxon>Dikarya</taxon>
        <taxon>Ascomycota</taxon>
        <taxon>Pezizomycotina</taxon>
        <taxon>Dothideomycetes</taxon>
        <taxon>Pleosporomycetidae</taxon>
        <taxon>Pleosporales</taxon>
        <taxon>Massarineae</taxon>
        <taxon>Periconiaceae</taxon>
        <taxon>Periconia</taxon>
    </lineage>
</organism>
<accession>A0A9W4U4U3</accession>
<dbReference type="PANTHER" id="PTHR38116:SF1">
    <property type="entry name" value="BZIP DOMAIN-CONTAINING PROTEIN"/>
    <property type="match status" value="1"/>
</dbReference>
<dbReference type="OrthoDB" id="2245989at2759"/>
<dbReference type="EMBL" id="CAOQHR010000001">
    <property type="protein sequence ID" value="CAI6280128.1"/>
    <property type="molecule type" value="Genomic_DNA"/>
</dbReference>